<dbReference type="AlphaFoldDB" id="A0A5R9EIR7"/>
<organism evidence="2 3">
    <name type="scientific">Ruoffia tabacinasalis</name>
    <dbReference type="NCBI Taxonomy" id="87458"/>
    <lineage>
        <taxon>Bacteria</taxon>
        <taxon>Bacillati</taxon>
        <taxon>Bacillota</taxon>
        <taxon>Bacilli</taxon>
        <taxon>Lactobacillales</taxon>
        <taxon>Aerococcaceae</taxon>
        <taxon>Ruoffia</taxon>
    </lineage>
</organism>
<comment type="caution">
    <text evidence="2">The sequence shown here is derived from an EMBL/GenBank/DDBJ whole genome shotgun (WGS) entry which is preliminary data.</text>
</comment>
<gene>
    <name evidence="2" type="ORF">FEZ33_03845</name>
</gene>
<dbReference type="Proteomes" id="UP000306420">
    <property type="component" value="Unassembled WGS sequence"/>
</dbReference>
<evidence type="ECO:0000313" key="2">
    <source>
        <dbReference type="EMBL" id="TLQ48793.1"/>
    </source>
</evidence>
<dbReference type="EMBL" id="VBSP01000008">
    <property type="protein sequence ID" value="TLQ48793.1"/>
    <property type="molecule type" value="Genomic_DNA"/>
</dbReference>
<dbReference type="PANTHER" id="PTHR34297:SF1">
    <property type="entry name" value="ASP23_GLS24 FAMILY ENVELOPE STRESS RESPONSE PROTEIN"/>
    <property type="match status" value="1"/>
</dbReference>
<dbReference type="InterPro" id="IPR005531">
    <property type="entry name" value="Asp23"/>
</dbReference>
<sequence>MAKITEVPFETQAKENLGEIKITTGVLESIAAQAASEIEGVASKVTGFQKEVGNFLGMDRDRINTKIKTENNSIVVDVEIRVLYGYSVPEIAIAIQDKVKEQILFMTDLAVTEVNVHVMSVETESSESDSNLVEEAVETIGEAFE</sequence>
<evidence type="ECO:0000313" key="3">
    <source>
        <dbReference type="Proteomes" id="UP000306420"/>
    </source>
</evidence>
<dbReference type="Pfam" id="PF03780">
    <property type="entry name" value="Asp23"/>
    <property type="match status" value="1"/>
</dbReference>
<dbReference type="PANTHER" id="PTHR34297">
    <property type="entry name" value="HYPOTHETICAL CYTOSOLIC PROTEIN-RELATED"/>
    <property type="match status" value="1"/>
</dbReference>
<proteinExistence type="inferred from homology"/>
<accession>A0A5R9EIR7</accession>
<evidence type="ECO:0000256" key="1">
    <source>
        <dbReference type="ARBA" id="ARBA00005721"/>
    </source>
</evidence>
<reference evidence="2 3" key="1">
    <citation type="submission" date="2019-05" db="EMBL/GenBank/DDBJ databases">
        <title>The metagenome of a microbial culture collection derived from dairy environment covers the genomic content of the human microbiome.</title>
        <authorList>
            <person name="Roder T."/>
            <person name="Wuthrich D."/>
            <person name="Sattari Z."/>
            <person name="Von Ah U."/>
            <person name="Bar C."/>
            <person name="Ronchi F."/>
            <person name="Macpherson A.J."/>
            <person name="Ganal-Vonarburg S.C."/>
            <person name="Bruggmann R."/>
            <person name="Vergeres G."/>
        </authorList>
    </citation>
    <scope>NUCLEOTIDE SEQUENCE [LARGE SCALE GENOMIC DNA]</scope>
    <source>
        <strain evidence="2 3">FAM 24227</strain>
    </source>
</reference>
<dbReference type="OrthoDB" id="9793465at2"/>
<dbReference type="RefSeq" id="WP_138404081.1">
    <property type="nucleotide sequence ID" value="NZ_VBSP01000008.1"/>
</dbReference>
<name>A0A5R9EIR7_9LACT</name>
<protein>
    <submittedName>
        <fullName evidence="2">Asp23/Gls24 family envelope stress response protein</fullName>
    </submittedName>
</protein>
<comment type="similarity">
    <text evidence="1">Belongs to the asp23 family.</text>
</comment>